<proteinExistence type="predicted"/>
<dbReference type="AlphaFoldDB" id="A0A176WQ66"/>
<evidence type="ECO:0000256" key="1">
    <source>
        <dbReference type="SAM" id="Coils"/>
    </source>
</evidence>
<accession>A0A176WQ66</accession>
<keyword evidence="1" id="KW-0175">Coiled coil</keyword>
<evidence type="ECO:0008006" key="5">
    <source>
        <dbReference type="Google" id="ProtNLM"/>
    </source>
</evidence>
<feature type="coiled-coil region" evidence="1">
    <location>
        <begin position="89"/>
        <end position="116"/>
    </location>
</feature>
<feature type="compositionally biased region" description="Low complexity" evidence="2">
    <location>
        <begin position="155"/>
        <end position="167"/>
    </location>
</feature>
<reference evidence="3" key="1">
    <citation type="submission" date="2016-03" db="EMBL/GenBank/DDBJ databases">
        <title>Mechanisms controlling the formation of the plant cell surface in tip-growing cells are functionally conserved among land plants.</title>
        <authorList>
            <person name="Honkanen S."/>
            <person name="Jones V.A."/>
            <person name="Morieri G."/>
            <person name="Champion C."/>
            <person name="Hetherington A.J."/>
            <person name="Kelly S."/>
            <person name="Saint-Marcoux D."/>
            <person name="Proust H."/>
            <person name="Prescott H."/>
            <person name="Dolan L."/>
        </authorList>
    </citation>
    <scope>NUCLEOTIDE SEQUENCE [LARGE SCALE GENOMIC DNA]</scope>
    <source>
        <tissue evidence="3">Whole gametophyte</tissue>
    </source>
</reference>
<evidence type="ECO:0000313" key="3">
    <source>
        <dbReference type="EMBL" id="OAE34452.1"/>
    </source>
</evidence>
<organism evidence="3 4">
    <name type="scientific">Marchantia polymorpha subsp. ruderalis</name>
    <dbReference type="NCBI Taxonomy" id="1480154"/>
    <lineage>
        <taxon>Eukaryota</taxon>
        <taxon>Viridiplantae</taxon>
        <taxon>Streptophyta</taxon>
        <taxon>Embryophyta</taxon>
        <taxon>Marchantiophyta</taxon>
        <taxon>Marchantiopsida</taxon>
        <taxon>Marchantiidae</taxon>
        <taxon>Marchantiales</taxon>
        <taxon>Marchantiaceae</taxon>
        <taxon>Marchantia</taxon>
    </lineage>
</organism>
<sequence length="360" mass="41213">MKRLLDAAKELPNRRTMPVMWPENIIHLMSMDRRHQWDPETLAEESLLVRERTFADPERLMELLHTSESGLIQLATLAKQWERRQANAVRLLRQQLDTLNMQRIEAERKHRQILEEQWSPRLNSSAYTIKREDGAESTSPMEEDEMSSSGGSGSRGSLVGSVSGSFGDEQDGSVEYWKERAKTLDHLLAESLQREQVLLSRLHENLVEPTVSLPLEELQDHLQRLDNFLHFTLRKAPVVVGHQEVMGKTDAEIYSGLGVDEVTEFKREVLQRGWPLKREINFDTDLFGPKTFIIAAEPVFSKTGDTLGLNYVAMDITDEAAKREKIICLREDIAVQKAMESELHKTIDITGTYEIRHVSG</sequence>
<keyword evidence="4" id="KW-1185">Reference proteome</keyword>
<dbReference type="Proteomes" id="UP000077202">
    <property type="component" value="Unassembled WGS sequence"/>
</dbReference>
<feature type="region of interest" description="Disordered" evidence="2">
    <location>
        <begin position="125"/>
        <end position="168"/>
    </location>
</feature>
<evidence type="ECO:0000256" key="2">
    <source>
        <dbReference type="SAM" id="MobiDB-lite"/>
    </source>
</evidence>
<comment type="caution">
    <text evidence="3">The sequence shown here is derived from an EMBL/GenBank/DDBJ whole genome shotgun (WGS) entry which is preliminary data.</text>
</comment>
<gene>
    <name evidence="3" type="ORF">AXG93_2886s1150</name>
</gene>
<name>A0A176WQ66_MARPO</name>
<dbReference type="EMBL" id="LVLJ01000405">
    <property type="protein sequence ID" value="OAE34452.1"/>
    <property type="molecule type" value="Genomic_DNA"/>
</dbReference>
<dbReference type="Gene3D" id="3.30.450.20">
    <property type="entry name" value="PAS domain"/>
    <property type="match status" value="1"/>
</dbReference>
<evidence type="ECO:0000313" key="4">
    <source>
        <dbReference type="Proteomes" id="UP000077202"/>
    </source>
</evidence>
<protein>
    <recommendedName>
        <fullName evidence="5">PAC domain-containing protein</fullName>
    </recommendedName>
</protein>